<dbReference type="STRING" id="265719.SAMN04488509_102485"/>
<sequence length="472" mass="52121">MRLMGVLDINSAFSAGLLQMQRMQAACSVLLAPLLEPAALAELQTQRLRRLLRQARANSPLHAQRLRDITPEDRFELADLAGLPVLDRRSLMRDFEAGLCAPAPDAGRVRDWLRSPEQVGELLQGRWQVWESSGTHGEPGWFVQDAGALAVYDALESLRGAGSSAWSTLAAGGRMALLVATGGHFASIAAFERLRREQPWLGTQLRAFSILDPLDALVEALNDWRPRVLATYPTAAALLAEEARAGRLQIQPIEIWCGGETLRDGVRSRIESSFGCRVRNSYGASEFFCLASECLHGGLHLNADWALLEPVDDRFQPVAVGKWPHTTLLTHLGNLVQPLIRYDLGDRVRFTGERCRCGSRLPLIEVRGREDDLLRLRDASGAFRGVLPLALSTVIEDEAGLFDYQLLKLSPDRLRLQSSHADLPTLTRAAEILGHWLRERGLGGVAIELKPCCPLERGHSGKLKRILSTPAR</sequence>
<dbReference type="AlphaFoldDB" id="A0A1G6UVR0"/>
<dbReference type="PANTHER" id="PTHR36932:SF1">
    <property type="entry name" value="CAPSULAR POLYSACCHARIDE BIOSYNTHESIS PROTEIN"/>
    <property type="match status" value="1"/>
</dbReference>
<dbReference type="GO" id="GO:0016874">
    <property type="term" value="F:ligase activity"/>
    <property type="evidence" value="ECO:0007669"/>
    <property type="project" value="UniProtKB-KW"/>
</dbReference>
<protein>
    <submittedName>
        <fullName evidence="1">Phenylacetate-coenzyme A ligase PaaK, adenylate-forming domain family</fullName>
    </submittedName>
</protein>
<dbReference type="EMBL" id="FNAG01000002">
    <property type="protein sequence ID" value="SDD44635.1"/>
    <property type="molecule type" value="Genomic_DNA"/>
</dbReference>
<dbReference type="Gene3D" id="3.40.50.12780">
    <property type="entry name" value="N-terminal domain of ligase-like"/>
    <property type="match status" value="1"/>
</dbReference>
<evidence type="ECO:0000313" key="2">
    <source>
        <dbReference type="Proteomes" id="UP000199603"/>
    </source>
</evidence>
<proteinExistence type="predicted"/>
<accession>A0A1G6UVR0</accession>
<dbReference type="RefSeq" id="WP_176764048.1">
    <property type="nucleotide sequence ID" value="NZ_FNAG01000002.1"/>
</dbReference>
<dbReference type="InterPro" id="IPR042099">
    <property type="entry name" value="ANL_N_sf"/>
</dbReference>
<keyword evidence="1" id="KW-0436">Ligase</keyword>
<name>A0A1G6UVR0_9GAMM</name>
<keyword evidence="2" id="KW-1185">Reference proteome</keyword>
<dbReference type="InterPro" id="IPR053158">
    <property type="entry name" value="CapK_Type1_Caps_Biosynth"/>
</dbReference>
<gene>
    <name evidence="1" type="ORF">SAMN04488509_102485</name>
</gene>
<evidence type="ECO:0000313" key="1">
    <source>
        <dbReference type="EMBL" id="SDD44635.1"/>
    </source>
</evidence>
<reference evidence="1 2" key="1">
    <citation type="submission" date="2016-10" db="EMBL/GenBank/DDBJ databases">
        <authorList>
            <person name="de Groot N.N."/>
        </authorList>
    </citation>
    <scope>NUCLEOTIDE SEQUENCE [LARGE SCALE GENOMIC DNA]</scope>
    <source>
        <strain evidence="1 2">DSM 16957</strain>
    </source>
</reference>
<dbReference type="PANTHER" id="PTHR36932">
    <property type="entry name" value="CAPSULAR POLYSACCHARIDE BIOSYNTHESIS PROTEIN"/>
    <property type="match status" value="1"/>
</dbReference>
<dbReference type="SUPFAM" id="SSF56801">
    <property type="entry name" value="Acetyl-CoA synthetase-like"/>
    <property type="match status" value="1"/>
</dbReference>
<organism evidence="1 2">
    <name type="scientific">Aquimonas voraii</name>
    <dbReference type="NCBI Taxonomy" id="265719"/>
    <lineage>
        <taxon>Bacteria</taxon>
        <taxon>Pseudomonadati</taxon>
        <taxon>Pseudomonadota</taxon>
        <taxon>Gammaproteobacteria</taxon>
        <taxon>Lysobacterales</taxon>
        <taxon>Lysobacteraceae</taxon>
        <taxon>Aquimonas</taxon>
    </lineage>
</organism>
<dbReference type="Proteomes" id="UP000199603">
    <property type="component" value="Unassembled WGS sequence"/>
</dbReference>